<dbReference type="AlphaFoldDB" id="A0A1M7ANC0"/>
<gene>
    <name evidence="2" type="ORF">GCM10010984_05690</name>
    <name evidence="3" type="ORF">SAMN05443634_10999</name>
</gene>
<feature type="domain" description="YdhG-like" evidence="1">
    <location>
        <begin position="19"/>
        <end position="107"/>
    </location>
</feature>
<dbReference type="Pfam" id="PF08818">
    <property type="entry name" value="DUF1801"/>
    <property type="match status" value="2"/>
</dbReference>
<reference evidence="5" key="4">
    <citation type="journal article" date="2019" name="Int. J. Syst. Evol. Microbiol.">
        <title>The Global Catalogue of Microorganisms (GCM) 10K type strain sequencing project: providing services to taxonomists for standard genome sequencing and annotation.</title>
        <authorList>
            <consortium name="The Broad Institute Genomics Platform"/>
            <consortium name="The Broad Institute Genome Sequencing Center for Infectious Disease"/>
            <person name="Wu L."/>
            <person name="Ma J."/>
        </authorList>
    </citation>
    <scope>NUCLEOTIDE SEQUENCE [LARGE SCALE GENOMIC DNA]</scope>
    <source>
        <strain evidence="5">CGMCC 1.12707</strain>
    </source>
</reference>
<protein>
    <submittedName>
        <fullName evidence="3">Uncharacterized conserved protein YdeI, YjbR/CyaY-like superfamily, DUF1801 family</fullName>
    </submittedName>
</protein>
<sequence>MSSFSNIDEYIAGFDGDKKTLLQNIRQLIKDFVPEAKETINYNMPTYRLNGNLIHFAMFKNHLGLYPGPDTINHLKEDLIDFKTTKGAIQIPLDIPLPKDLIQKILLHKIDLMKDQKAGEWTKYNGNWAEANEKITQIINNTVLKKEFKWGGDVYTYKKKNVLAFSGFKNHFALWFYNGVLLQDKYNVLVNANEEKTKALRQWRFNSADEIDVEKVKQYIEEAIKLVENGIEFKFEKPVPKELNGLLKETLNQDNTLFNSFNTLSKSKQKEYIEYIEEAKQEKTKLSRIEKIKPLILDGKGLNDKYRK</sequence>
<organism evidence="3 4">
    <name type="scientific">Chishuiella changwenlii</name>
    <dbReference type="NCBI Taxonomy" id="1434701"/>
    <lineage>
        <taxon>Bacteria</taxon>
        <taxon>Pseudomonadati</taxon>
        <taxon>Bacteroidota</taxon>
        <taxon>Flavobacteriia</taxon>
        <taxon>Flavobacteriales</taxon>
        <taxon>Weeksellaceae</taxon>
        <taxon>Chishuiella</taxon>
    </lineage>
</organism>
<dbReference type="SUPFAM" id="SSF159888">
    <property type="entry name" value="YdhG-like"/>
    <property type="match status" value="2"/>
</dbReference>
<dbReference type="Proteomes" id="UP000650994">
    <property type="component" value="Unassembled WGS sequence"/>
</dbReference>
<reference evidence="2" key="1">
    <citation type="journal article" date="2014" name="Int. J. Syst. Evol. Microbiol.">
        <title>Complete genome of a new Firmicutes species belonging to the dominant human colonic microbiota ('Ruminococcus bicirculans') reveals two chromosomes and a selective capacity to utilize plant glucans.</title>
        <authorList>
            <consortium name="NISC Comparative Sequencing Program"/>
            <person name="Wegmann U."/>
            <person name="Louis P."/>
            <person name="Goesmann A."/>
            <person name="Henrissat B."/>
            <person name="Duncan S.H."/>
            <person name="Flint H.J."/>
        </authorList>
    </citation>
    <scope>NUCLEOTIDE SEQUENCE</scope>
    <source>
        <strain evidence="2">CGMCC 1.12707</strain>
    </source>
</reference>
<proteinExistence type="predicted"/>
<reference evidence="2" key="5">
    <citation type="submission" date="2024-05" db="EMBL/GenBank/DDBJ databases">
        <authorList>
            <person name="Sun Q."/>
            <person name="Zhou Y."/>
        </authorList>
    </citation>
    <scope>NUCLEOTIDE SEQUENCE</scope>
    <source>
        <strain evidence="2">CGMCC 1.12707</strain>
    </source>
</reference>
<name>A0A1M7ANC0_9FLAO</name>
<dbReference type="Pfam" id="PF13376">
    <property type="entry name" value="OmdA"/>
    <property type="match status" value="1"/>
</dbReference>
<evidence type="ECO:0000313" key="4">
    <source>
        <dbReference type="Proteomes" id="UP000184120"/>
    </source>
</evidence>
<dbReference type="Proteomes" id="UP000184120">
    <property type="component" value="Unassembled WGS sequence"/>
</dbReference>
<dbReference type="InterPro" id="IPR014922">
    <property type="entry name" value="YdhG-like"/>
</dbReference>
<keyword evidence="5" id="KW-1185">Reference proteome</keyword>
<dbReference type="Gene3D" id="3.90.1150.200">
    <property type="match status" value="2"/>
</dbReference>
<accession>A0A1M7ANC0</accession>
<dbReference type="RefSeq" id="WP_083580366.1">
    <property type="nucleotide sequence ID" value="NZ_BMFL01000003.1"/>
</dbReference>
<evidence type="ECO:0000259" key="1">
    <source>
        <dbReference type="Pfam" id="PF08818"/>
    </source>
</evidence>
<evidence type="ECO:0000313" key="3">
    <source>
        <dbReference type="EMBL" id="SHL44147.1"/>
    </source>
</evidence>
<dbReference type="OrthoDB" id="214150at2"/>
<reference evidence="3" key="3">
    <citation type="submission" date="2016-11" db="EMBL/GenBank/DDBJ databases">
        <authorList>
            <person name="Jaros S."/>
            <person name="Januszkiewicz K."/>
            <person name="Wedrychowicz H."/>
        </authorList>
    </citation>
    <scope>NUCLEOTIDE SEQUENCE [LARGE SCALE GENOMIC DNA]</scope>
    <source>
        <strain evidence="3">DSM 27989</strain>
    </source>
</reference>
<dbReference type="STRING" id="1434701.SAMN05443634_10999"/>
<dbReference type="EMBL" id="FRBH01000009">
    <property type="protein sequence ID" value="SHL44147.1"/>
    <property type="molecule type" value="Genomic_DNA"/>
</dbReference>
<reference evidence="4" key="2">
    <citation type="submission" date="2016-11" db="EMBL/GenBank/DDBJ databases">
        <authorList>
            <person name="Varghese N."/>
            <person name="Submissions S."/>
        </authorList>
    </citation>
    <scope>NUCLEOTIDE SEQUENCE [LARGE SCALE GENOMIC DNA]</scope>
    <source>
        <strain evidence="4">DSM 27989</strain>
    </source>
</reference>
<evidence type="ECO:0000313" key="5">
    <source>
        <dbReference type="Proteomes" id="UP000650994"/>
    </source>
</evidence>
<dbReference type="EMBL" id="BMFL01000003">
    <property type="protein sequence ID" value="GGE90822.1"/>
    <property type="molecule type" value="Genomic_DNA"/>
</dbReference>
<evidence type="ECO:0000313" key="2">
    <source>
        <dbReference type="EMBL" id="GGE90822.1"/>
    </source>
</evidence>
<feature type="domain" description="YdhG-like" evidence="1">
    <location>
        <begin position="129"/>
        <end position="224"/>
    </location>
</feature>